<dbReference type="GO" id="GO:0016301">
    <property type="term" value="F:kinase activity"/>
    <property type="evidence" value="ECO:0007669"/>
    <property type="project" value="TreeGrafter"/>
</dbReference>
<dbReference type="SUPFAM" id="SSF56112">
    <property type="entry name" value="Protein kinase-like (PK-like)"/>
    <property type="match status" value="1"/>
</dbReference>
<keyword evidence="1" id="KW-0547">Nucleotide-binding</keyword>
<evidence type="ECO:0000313" key="5">
    <source>
        <dbReference type="Proteomes" id="UP000287651"/>
    </source>
</evidence>
<comment type="caution">
    <text evidence="4">The sequence shown here is derived from an EMBL/GenBank/DDBJ whole genome shotgun (WGS) entry which is preliminary data.</text>
</comment>
<evidence type="ECO:0000313" key="4">
    <source>
        <dbReference type="EMBL" id="RRT48513.1"/>
    </source>
</evidence>
<dbReference type="PANTHER" id="PTHR46008:SF18">
    <property type="entry name" value="PROTEIN KINASE DOMAIN-CONTAINING PROTEIN"/>
    <property type="match status" value="1"/>
</dbReference>
<evidence type="ECO:0000256" key="1">
    <source>
        <dbReference type="ARBA" id="ARBA00022741"/>
    </source>
</evidence>
<evidence type="ECO:0000256" key="3">
    <source>
        <dbReference type="SAM" id="MobiDB-lite"/>
    </source>
</evidence>
<sequence>MSAPTSPLCAPIAPQPLPPTPPTVSPPAFLHRGFHVKWDSPTDPYFAKSSFCISTIGGTCSFNDSASGKPFMCFPSSDHLHRNDSVASHRLLFLTTTLFATACLFPLGCCHHPSSPSTRERPQLRLHYRFPPLAPPPSPDYTYEQLHASTDGFDPCHKISDGKFRSSYLAHLDDGRVAAVKHLHRQHPAAMATKSFCNEILMIT</sequence>
<proteinExistence type="predicted"/>
<dbReference type="EMBL" id="AMZH03013912">
    <property type="protein sequence ID" value="RRT48513.1"/>
    <property type="molecule type" value="Genomic_DNA"/>
</dbReference>
<evidence type="ECO:0000256" key="2">
    <source>
        <dbReference type="ARBA" id="ARBA00022840"/>
    </source>
</evidence>
<dbReference type="Proteomes" id="UP000287651">
    <property type="component" value="Unassembled WGS sequence"/>
</dbReference>
<dbReference type="InterPro" id="IPR011009">
    <property type="entry name" value="Kinase-like_dom_sf"/>
</dbReference>
<dbReference type="GO" id="GO:0005524">
    <property type="term" value="F:ATP binding"/>
    <property type="evidence" value="ECO:0007669"/>
    <property type="project" value="UniProtKB-KW"/>
</dbReference>
<accession>A0A426Y9U1</accession>
<name>A0A426Y9U1_ENSVE</name>
<gene>
    <name evidence="4" type="ORF">B296_00045889</name>
</gene>
<dbReference type="Gene3D" id="3.30.200.20">
    <property type="entry name" value="Phosphorylase Kinase, domain 1"/>
    <property type="match status" value="1"/>
</dbReference>
<reference evidence="4 5" key="1">
    <citation type="journal article" date="2014" name="Agronomy (Basel)">
        <title>A Draft Genome Sequence for Ensete ventricosum, the Drought-Tolerant Tree Against Hunger.</title>
        <authorList>
            <person name="Harrison J."/>
            <person name="Moore K.A."/>
            <person name="Paszkiewicz K."/>
            <person name="Jones T."/>
            <person name="Grant M."/>
            <person name="Ambacheew D."/>
            <person name="Muzemil S."/>
            <person name="Studholme D.J."/>
        </authorList>
    </citation>
    <scope>NUCLEOTIDE SEQUENCE [LARGE SCALE GENOMIC DNA]</scope>
</reference>
<protein>
    <recommendedName>
        <fullName evidence="6">Protein kinase domain-containing protein</fullName>
    </recommendedName>
</protein>
<keyword evidence="2" id="KW-0067">ATP-binding</keyword>
<evidence type="ECO:0008006" key="6">
    <source>
        <dbReference type="Google" id="ProtNLM"/>
    </source>
</evidence>
<dbReference type="AlphaFoldDB" id="A0A426Y9U1"/>
<organism evidence="4 5">
    <name type="scientific">Ensete ventricosum</name>
    <name type="common">Abyssinian banana</name>
    <name type="synonym">Musa ensete</name>
    <dbReference type="NCBI Taxonomy" id="4639"/>
    <lineage>
        <taxon>Eukaryota</taxon>
        <taxon>Viridiplantae</taxon>
        <taxon>Streptophyta</taxon>
        <taxon>Embryophyta</taxon>
        <taxon>Tracheophyta</taxon>
        <taxon>Spermatophyta</taxon>
        <taxon>Magnoliopsida</taxon>
        <taxon>Liliopsida</taxon>
        <taxon>Zingiberales</taxon>
        <taxon>Musaceae</taxon>
        <taxon>Ensete</taxon>
    </lineage>
</organism>
<dbReference type="PANTHER" id="PTHR46008">
    <property type="entry name" value="LEAF RUST 10 DISEASE-RESISTANCE LOCUS RECEPTOR-LIKE PROTEIN KINASE-LIKE 1.4"/>
    <property type="match status" value="1"/>
</dbReference>
<feature type="region of interest" description="Disordered" evidence="3">
    <location>
        <begin position="1"/>
        <end position="21"/>
    </location>
</feature>